<dbReference type="EMBL" id="HBUF01361879">
    <property type="protein sequence ID" value="CAG6721261.1"/>
    <property type="molecule type" value="Transcribed_RNA"/>
</dbReference>
<dbReference type="EMBL" id="HBUF01020655">
    <property type="protein sequence ID" value="CAG6611067.1"/>
    <property type="molecule type" value="Transcribed_RNA"/>
</dbReference>
<reference evidence="2" key="1">
    <citation type="submission" date="2021-05" db="EMBL/GenBank/DDBJ databases">
        <authorList>
            <person name="Alioto T."/>
            <person name="Alioto T."/>
            <person name="Gomez Garrido J."/>
        </authorList>
    </citation>
    <scope>NUCLEOTIDE SEQUENCE</scope>
</reference>
<evidence type="ECO:0000256" key="1">
    <source>
        <dbReference type="SAM" id="MobiDB-lite"/>
    </source>
</evidence>
<evidence type="ECO:0000313" key="2">
    <source>
        <dbReference type="EMBL" id="CAG6721251.1"/>
    </source>
</evidence>
<accession>A0A8D8V922</accession>
<dbReference type="EMBL" id="HBUF01361877">
    <property type="protein sequence ID" value="CAG6721251.1"/>
    <property type="molecule type" value="Transcribed_RNA"/>
</dbReference>
<dbReference type="EMBL" id="HBUF01020656">
    <property type="protein sequence ID" value="CAG6611070.1"/>
    <property type="molecule type" value="Transcribed_RNA"/>
</dbReference>
<feature type="region of interest" description="Disordered" evidence="1">
    <location>
        <begin position="1"/>
        <end position="22"/>
    </location>
</feature>
<protein>
    <submittedName>
        <fullName evidence="2">Uncharacterized protein</fullName>
    </submittedName>
</protein>
<dbReference type="EMBL" id="HBUF01361876">
    <property type="protein sequence ID" value="CAG6721247.1"/>
    <property type="molecule type" value="Transcribed_RNA"/>
</dbReference>
<dbReference type="EMBL" id="HBUF01679857">
    <property type="protein sequence ID" value="CAG6792158.1"/>
    <property type="molecule type" value="Transcribed_RNA"/>
</dbReference>
<dbReference type="AlphaFoldDB" id="A0A8D8V922"/>
<organism evidence="2">
    <name type="scientific">Cacopsylla melanoneura</name>
    <dbReference type="NCBI Taxonomy" id="428564"/>
    <lineage>
        <taxon>Eukaryota</taxon>
        <taxon>Metazoa</taxon>
        <taxon>Ecdysozoa</taxon>
        <taxon>Arthropoda</taxon>
        <taxon>Hexapoda</taxon>
        <taxon>Insecta</taxon>
        <taxon>Pterygota</taxon>
        <taxon>Neoptera</taxon>
        <taxon>Paraneoptera</taxon>
        <taxon>Hemiptera</taxon>
        <taxon>Sternorrhyncha</taxon>
        <taxon>Psylloidea</taxon>
        <taxon>Psyllidae</taxon>
        <taxon>Psyllinae</taxon>
        <taxon>Cacopsylla</taxon>
    </lineage>
</organism>
<dbReference type="EMBL" id="HBUF01239248">
    <property type="protein sequence ID" value="CAG6676278.1"/>
    <property type="molecule type" value="Transcribed_RNA"/>
</dbReference>
<sequence>MIQNSLMLMREPSNLQSKKSSKTGLISRSWKVKIIKHLKMKMQIKMLTMVTNLTSPRRRKVKITRASGPEERIVGLFTVKITRSTKLPSVISLPSRMNVLSSLLVMETKNQFL</sequence>
<name>A0A8D8V922_9HEMI</name>
<feature type="compositionally biased region" description="Polar residues" evidence="1">
    <location>
        <begin position="13"/>
        <end position="22"/>
    </location>
</feature>
<dbReference type="EMBL" id="HBUF01361878">
    <property type="protein sequence ID" value="CAG6721256.1"/>
    <property type="molecule type" value="Transcribed_RNA"/>
</dbReference>
<proteinExistence type="predicted"/>